<proteinExistence type="predicted"/>
<dbReference type="Proteomes" id="UP001163096">
    <property type="component" value="Chromosome"/>
</dbReference>
<accession>A0A9X9S5V0</accession>
<sequence>MKTKAEMRALSLLMVVVLFGAIFVPMVSADVDNFIENPSSAGDIIDINVTLERSSFIYDEEGKRMSDEKISQMIEKMPTVTYLDGMELKKSEKIAEILSQLHKYRSLGKKECVDVFSMIQHEQADSGIRINNYHYNGVNGNNHLGNMEVSSGGTAYQYLTSHIGQDISGIATWIEVGVTKQSPAVGGNPSEFVVFTYDSTMPEDEKYIAHQNFTSDMRNYNFEIYISTSQTSEGYPYMISWQGTVIRTGHLPFCYGDLDENHEYFALNGNLFTPVSESYFCDSYVYSSYNCNSLWWNENLPDSTVPHLTSCSAGAPELLNNVPWWSHAYQVKSWIA</sequence>
<dbReference type="EMBL" id="CP113361">
    <property type="protein sequence ID" value="WAI01460.1"/>
    <property type="molecule type" value="Genomic_DNA"/>
</dbReference>
<dbReference type="GeneID" id="76833615"/>
<reference evidence="1" key="1">
    <citation type="submission" date="2022-11" db="EMBL/GenBank/DDBJ databases">
        <title>Complete genome sequence of Methanogenium organophilum DSM 3596.</title>
        <authorList>
            <person name="Chen S.-C."/>
            <person name="Lai S.-J."/>
            <person name="You Y.-T."/>
        </authorList>
    </citation>
    <scope>NUCLEOTIDE SEQUENCE</scope>
    <source>
        <strain evidence="1">DSM 3596</strain>
    </source>
</reference>
<gene>
    <name evidence="1" type="ORF">OU421_00895</name>
</gene>
<organism evidence="1 2">
    <name type="scientific">Methanogenium organophilum</name>
    <dbReference type="NCBI Taxonomy" id="2199"/>
    <lineage>
        <taxon>Archaea</taxon>
        <taxon>Methanobacteriati</taxon>
        <taxon>Methanobacteriota</taxon>
        <taxon>Stenosarchaea group</taxon>
        <taxon>Methanomicrobia</taxon>
        <taxon>Methanomicrobiales</taxon>
        <taxon>Methanomicrobiaceae</taxon>
        <taxon>Methanogenium</taxon>
    </lineage>
</organism>
<evidence type="ECO:0000313" key="1">
    <source>
        <dbReference type="EMBL" id="WAI01460.1"/>
    </source>
</evidence>
<protein>
    <submittedName>
        <fullName evidence="1">Uncharacterized protein</fullName>
    </submittedName>
</protein>
<dbReference type="AlphaFoldDB" id="A0A9X9S5V0"/>
<name>A0A9X9S5V0_METOG</name>
<evidence type="ECO:0000313" key="2">
    <source>
        <dbReference type="Proteomes" id="UP001163096"/>
    </source>
</evidence>
<dbReference type="KEGG" id="mou:OU421_00895"/>
<keyword evidence="2" id="KW-1185">Reference proteome</keyword>
<dbReference type="RefSeq" id="WP_268186693.1">
    <property type="nucleotide sequence ID" value="NZ_CP113361.1"/>
</dbReference>